<keyword evidence="1" id="KW-0805">Transcription regulation</keyword>
<dbReference type="Pfam" id="PF00196">
    <property type="entry name" value="GerE"/>
    <property type="match status" value="1"/>
</dbReference>
<reference evidence="6" key="1">
    <citation type="journal article" date="2019" name="Int. J. Syst. Evol. Microbiol.">
        <title>The Global Catalogue of Microorganisms (GCM) 10K type strain sequencing project: providing services to taxonomists for standard genome sequencing and annotation.</title>
        <authorList>
            <consortium name="The Broad Institute Genomics Platform"/>
            <consortium name="The Broad Institute Genome Sequencing Center for Infectious Disease"/>
            <person name="Wu L."/>
            <person name="Ma J."/>
        </authorList>
    </citation>
    <scope>NUCLEOTIDE SEQUENCE [LARGE SCALE GENOMIC DNA]</scope>
    <source>
        <strain evidence="6">CCUG 42001</strain>
    </source>
</reference>
<evidence type="ECO:0000256" key="3">
    <source>
        <dbReference type="ARBA" id="ARBA00023163"/>
    </source>
</evidence>
<keyword evidence="3" id="KW-0804">Transcription</keyword>
<dbReference type="PROSITE" id="PS50043">
    <property type="entry name" value="HTH_LUXR_2"/>
    <property type="match status" value="1"/>
</dbReference>
<evidence type="ECO:0000259" key="4">
    <source>
        <dbReference type="PROSITE" id="PS50043"/>
    </source>
</evidence>
<evidence type="ECO:0000313" key="6">
    <source>
        <dbReference type="Proteomes" id="UP001596267"/>
    </source>
</evidence>
<feature type="domain" description="HTH luxR-type" evidence="4">
    <location>
        <begin position="20"/>
        <end position="82"/>
    </location>
</feature>
<evidence type="ECO:0000313" key="5">
    <source>
        <dbReference type="EMBL" id="MFC6385630.1"/>
    </source>
</evidence>
<dbReference type="InterPro" id="IPR036388">
    <property type="entry name" value="WH-like_DNA-bd_sf"/>
</dbReference>
<keyword evidence="2" id="KW-0238">DNA-binding</keyword>
<dbReference type="PANTHER" id="PTHR43214:SF42">
    <property type="entry name" value="TRANSCRIPTIONAL REGULATORY PROTEIN DESR"/>
    <property type="match status" value="1"/>
</dbReference>
<proteinExistence type="predicted"/>
<dbReference type="EMBL" id="JBHSTQ010000002">
    <property type="protein sequence ID" value="MFC6385630.1"/>
    <property type="molecule type" value="Genomic_DNA"/>
</dbReference>
<dbReference type="Gene3D" id="1.10.10.10">
    <property type="entry name" value="Winged helix-like DNA-binding domain superfamily/Winged helix DNA-binding domain"/>
    <property type="match status" value="1"/>
</dbReference>
<dbReference type="SMART" id="SM00421">
    <property type="entry name" value="HTH_LUXR"/>
    <property type="match status" value="1"/>
</dbReference>
<comment type="caution">
    <text evidence="5">The sequence shown here is derived from an EMBL/GenBank/DDBJ whole genome shotgun (WGS) entry which is preliminary data.</text>
</comment>
<dbReference type="PRINTS" id="PR00038">
    <property type="entry name" value="HTHLUXR"/>
</dbReference>
<dbReference type="PANTHER" id="PTHR43214">
    <property type="entry name" value="TWO-COMPONENT RESPONSE REGULATOR"/>
    <property type="match status" value="1"/>
</dbReference>
<dbReference type="InterPro" id="IPR000792">
    <property type="entry name" value="Tscrpt_reg_LuxR_C"/>
</dbReference>
<keyword evidence="6" id="KW-1185">Reference proteome</keyword>
<organism evidence="5 6">
    <name type="scientific">Sporolactobacillus kofuensis</name>
    <dbReference type="NCBI Taxonomy" id="269672"/>
    <lineage>
        <taxon>Bacteria</taxon>
        <taxon>Bacillati</taxon>
        <taxon>Bacillota</taxon>
        <taxon>Bacilli</taxon>
        <taxon>Bacillales</taxon>
        <taxon>Sporolactobacillaceae</taxon>
        <taxon>Sporolactobacillus</taxon>
    </lineage>
</organism>
<name>A0ABW1WET9_9BACL</name>
<dbReference type="InterPro" id="IPR039420">
    <property type="entry name" value="WalR-like"/>
</dbReference>
<gene>
    <name evidence="5" type="ORF">ACFP7A_03355</name>
</gene>
<accession>A0ABW1WET9</accession>
<evidence type="ECO:0000256" key="2">
    <source>
        <dbReference type="ARBA" id="ARBA00023125"/>
    </source>
</evidence>
<dbReference type="InterPro" id="IPR016032">
    <property type="entry name" value="Sig_transdc_resp-reg_C-effctor"/>
</dbReference>
<dbReference type="RefSeq" id="WP_381451293.1">
    <property type="nucleotide sequence ID" value="NZ_JBHSTQ010000002.1"/>
</dbReference>
<dbReference type="SUPFAM" id="SSF46894">
    <property type="entry name" value="C-terminal effector domain of the bipartite response regulators"/>
    <property type="match status" value="1"/>
</dbReference>
<dbReference type="Proteomes" id="UP001596267">
    <property type="component" value="Unassembled WGS sequence"/>
</dbReference>
<sequence length="84" mass="9546">MNKGERYISPDLAVSFFFSEENPPTASEQEVLRQTLSGLRTQTIAEMLHLSRGTVRNYLSTSIQKMEVSTRQEAALLAKERGWL</sequence>
<evidence type="ECO:0000256" key="1">
    <source>
        <dbReference type="ARBA" id="ARBA00023015"/>
    </source>
</evidence>
<protein>
    <submittedName>
        <fullName evidence="5">Response regulator transcription factor</fullName>
    </submittedName>
</protein>